<name>Q8FNI3_COREF</name>
<proteinExistence type="predicted"/>
<dbReference type="Proteomes" id="UP000001409">
    <property type="component" value="Chromosome"/>
</dbReference>
<dbReference type="EMBL" id="BA000035">
    <property type="protein sequence ID" value="BAC18971.1"/>
    <property type="molecule type" value="Genomic_DNA"/>
</dbReference>
<reference evidence="1 2" key="1">
    <citation type="journal article" date="2003" name="Genome Res.">
        <title>Comparative complete genome sequence analysis of the amino acid replacements responsible for the thermostability of Corynebacterium efficiens.</title>
        <authorList>
            <person name="Nishio Y."/>
            <person name="Nakamura Y."/>
            <person name="Kawarabayasi Y."/>
            <person name="Usuda Y."/>
            <person name="Kimura E."/>
            <person name="Sugimoto S."/>
            <person name="Matsui K."/>
            <person name="Yamagishi A."/>
            <person name="Kikuchi H."/>
            <person name="Ikeo K."/>
            <person name="Gojobori T."/>
        </authorList>
    </citation>
    <scope>NUCLEOTIDE SEQUENCE [LARGE SCALE GENOMIC DNA]</scope>
    <source>
        <strain evidence="2">DSM 44549 / YS-314 / AJ 12310 / JCM 11189 / NBRC 100395</strain>
    </source>
</reference>
<dbReference type="STRING" id="196164.gene:10742590"/>
<dbReference type="HOGENOM" id="CLU_1934026_0_0_11"/>
<dbReference type="AlphaFoldDB" id="Q8FNI3"/>
<dbReference type="KEGG" id="cef:CE2161"/>
<organism evidence="1 2">
    <name type="scientific">Corynebacterium efficiens (strain DSM 44549 / YS-314 / AJ 12310 / JCM 11189 / NBRC 100395)</name>
    <dbReference type="NCBI Taxonomy" id="196164"/>
    <lineage>
        <taxon>Bacteria</taxon>
        <taxon>Bacillati</taxon>
        <taxon>Actinomycetota</taxon>
        <taxon>Actinomycetes</taxon>
        <taxon>Mycobacteriales</taxon>
        <taxon>Corynebacteriaceae</taxon>
        <taxon>Corynebacterium</taxon>
    </lineage>
</organism>
<keyword evidence="2" id="KW-1185">Reference proteome</keyword>
<evidence type="ECO:0000313" key="1">
    <source>
        <dbReference type="EMBL" id="BAC18971.1"/>
    </source>
</evidence>
<sequence>MGWGCSVMPADYTPRDALIHTRESLRNTLDWVHEHLADTYGLELIDGEEYLPGPLNEVMAALYSIAADVTAMAMDTGVYHRRNDGSIMRPVYYSNHLPVYSQREMGPKGKEFTCVCLEHPNGLPHPEMEAETRRAGLTVIQGGGSND</sequence>
<accession>Q8FNI3</accession>
<evidence type="ECO:0000313" key="2">
    <source>
        <dbReference type="Proteomes" id="UP000001409"/>
    </source>
</evidence>
<protein>
    <submittedName>
        <fullName evidence="1">Uncharacterized protein</fullName>
    </submittedName>
</protein>